<dbReference type="EMBL" id="MU118001">
    <property type="protein sequence ID" value="KAF9649180.1"/>
    <property type="molecule type" value="Genomic_DNA"/>
</dbReference>
<keyword evidence="2" id="KW-1185">Reference proteome</keyword>
<name>A0ACB6ZHC7_THEGA</name>
<protein>
    <submittedName>
        <fullName evidence="1">Cytochrome P450</fullName>
    </submittedName>
</protein>
<evidence type="ECO:0000313" key="2">
    <source>
        <dbReference type="Proteomes" id="UP000886501"/>
    </source>
</evidence>
<gene>
    <name evidence="1" type="ORF">BDM02DRAFT_3186482</name>
</gene>
<comment type="caution">
    <text evidence="1">The sequence shown here is derived from an EMBL/GenBank/DDBJ whole genome shotgun (WGS) entry which is preliminary data.</text>
</comment>
<accession>A0ACB6ZHC7</accession>
<organism evidence="1 2">
    <name type="scientific">Thelephora ganbajun</name>
    <name type="common">Ganba fungus</name>
    <dbReference type="NCBI Taxonomy" id="370292"/>
    <lineage>
        <taxon>Eukaryota</taxon>
        <taxon>Fungi</taxon>
        <taxon>Dikarya</taxon>
        <taxon>Basidiomycota</taxon>
        <taxon>Agaricomycotina</taxon>
        <taxon>Agaricomycetes</taxon>
        <taxon>Thelephorales</taxon>
        <taxon>Thelephoraceae</taxon>
        <taxon>Thelephora</taxon>
    </lineage>
</organism>
<dbReference type="Proteomes" id="UP000886501">
    <property type="component" value="Unassembled WGS sequence"/>
</dbReference>
<reference evidence="1" key="2">
    <citation type="journal article" date="2020" name="Nat. Commun.">
        <title>Large-scale genome sequencing of mycorrhizal fungi provides insights into the early evolution of symbiotic traits.</title>
        <authorList>
            <person name="Miyauchi S."/>
            <person name="Kiss E."/>
            <person name="Kuo A."/>
            <person name="Drula E."/>
            <person name="Kohler A."/>
            <person name="Sanchez-Garcia M."/>
            <person name="Morin E."/>
            <person name="Andreopoulos B."/>
            <person name="Barry K.W."/>
            <person name="Bonito G."/>
            <person name="Buee M."/>
            <person name="Carver A."/>
            <person name="Chen C."/>
            <person name="Cichocki N."/>
            <person name="Clum A."/>
            <person name="Culley D."/>
            <person name="Crous P.W."/>
            <person name="Fauchery L."/>
            <person name="Girlanda M."/>
            <person name="Hayes R.D."/>
            <person name="Keri Z."/>
            <person name="LaButti K."/>
            <person name="Lipzen A."/>
            <person name="Lombard V."/>
            <person name="Magnuson J."/>
            <person name="Maillard F."/>
            <person name="Murat C."/>
            <person name="Nolan M."/>
            <person name="Ohm R.A."/>
            <person name="Pangilinan J."/>
            <person name="Pereira M.F."/>
            <person name="Perotto S."/>
            <person name="Peter M."/>
            <person name="Pfister S."/>
            <person name="Riley R."/>
            <person name="Sitrit Y."/>
            <person name="Stielow J.B."/>
            <person name="Szollosi G."/>
            <person name="Zifcakova L."/>
            <person name="Stursova M."/>
            <person name="Spatafora J.W."/>
            <person name="Tedersoo L."/>
            <person name="Vaario L.M."/>
            <person name="Yamada A."/>
            <person name="Yan M."/>
            <person name="Wang P."/>
            <person name="Xu J."/>
            <person name="Bruns T."/>
            <person name="Baldrian P."/>
            <person name="Vilgalys R."/>
            <person name="Dunand C."/>
            <person name="Henrissat B."/>
            <person name="Grigoriev I.V."/>
            <person name="Hibbett D."/>
            <person name="Nagy L.G."/>
            <person name="Martin F.M."/>
        </authorList>
    </citation>
    <scope>NUCLEOTIDE SEQUENCE</scope>
    <source>
        <strain evidence="1">P2</strain>
    </source>
</reference>
<reference evidence="1" key="1">
    <citation type="submission" date="2019-10" db="EMBL/GenBank/DDBJ databases">
        <authorList>
            <consortium name="DOE Joint Genome Institute"/>
            <person name="Kuo A."/>
            <person name="Miyauchi S."/>
            <person name="Kiss E."/>
            <person name="Drula E."/>
            <person name="Kohler A."/>
            <person name="Sanchez-Garcia M."/>
            <person name="Andreopoulos B."/>
            <person name="Barry K.W."/>
            <person name="Bonito G."/>
            <person name="Buee M."/>
            <person name="Carver A."/>
            <person name="Chen C."/>
            <person name="Cichocki N."/>
            <person name="Clum A."/>
            <person name="Culley D."/>
            <person name="Crous P.W."/>
            <person name="Fauchery L."/>
            <person name="Girlanda M."/>
            <person name="Hayes R."/>
            <person name="Keri Z."/>
            <person name="Labutti K."/>
            <person name="Lipzen A."/>
            <person name="Lombard V."/>
            <person name="Magnuson J."/>
            <person name="Maillard F."/>
            <person name="Morin E."/>
            <person name="Murat C."/>
            <person name="Nolan M."/>
            <person name="Ohm R."/>
            <person name="Pangilinan J."/>
            <person name="Pereira M."/>
            <person name="Perotto S."/>
            <person name="Peter M."/>
            <person name="Riley R."/>
            <person name="Sitrit Y."/>
            <person name="Stielow B."/>
            <person name="Szollosi G."/>
            <person name="Zifcakova L."/>
            <person name="Stursova M."/>
            <person name="Spatafora J.W."/>
            <person name="Tedersoo L."/>
            <person name="Vaario L.-M."/>
            <person name="Yamada A."/>
            <person name="Yan M."/>
            <person name="Wang P."/>
            <person name="Xu J."/>
            <person name="Bruns T."/>
            <person name="Baldrian P."/>
            <person name="Vilgalys R."/>
            <person name="Henrissat B."/>
            <person name="Grigoriev I.V."/>
            <person name="Hibbett D."/>
            <person name="Nagy L.G."/>
            <person name="Martin F.M."/>
        </authorList>
    </citation>
    <scope>NUCLEOTIDE SEQUENCE</scope>
    <source>
        <strain evidence="1">P2</strain>
    </source>
</reference>
<evidence type="ECO:0000313" key="1">
    <source>
        <dbReference type="EMBL" id="KAF9649180.1"/>
    </source>
</evidence>
<proteinExistence type="predicted"/>
<sequence>MLGLVDGRYALLPLAAACGLYTLYRKYSKISISDVPGPESKTFLLGHSKELLLADCGTTEAEFRRRYGDVVRVKAALGEDILWIADHKAIKHILHKSGYDYPKPPGDKPLRAMVTDEGLAWADGEMHRRYKKILLPAFGIPEAKEFLPVFTHVITRLADRWANELTDKGSTGIINVADGLMRVTLDAIGFGTWSLYTKHRPAFDHDFGAVIDSDDPLMKSYTHLMTVFAAPSPGRLIFRGISRFVPPSWLSFLYEHASSPDIQRLRENRQQVHTFAGGLIEFKRKALEQGEGQKDIMSLLLKANASANEDAKLRDDEIVPQMRTIMFAAHETTAITIAWGLYELAKHPQVQARLREEIIETRKKIKARGDTEFTTNDFDAMPYTIAVMKETLRLHPVVADIPRFSGKDDVLPLANPITTRSGKVIHELPIPKGLRLTLSFYAYQTNEDLWGKDALVYDPDRWLEERDKSGALIGVYANLLSFSAGVKNCIGWRFALVQIQASLIHLISTFNFALPDEPQEVRMFRTVTVVPKVSGRENEGIQLPLKVSLL</sequence>